<keyword evidence="1" id="KW-0547">Nucleotide-binding</keyword>
<dbReference type="SUPFAM" id="SSF52540">
    <property type="entry name" value="P-loop containing nucleoside triphosphate hydrolases"/>
    <property type="match status" value="1"/>
</dbReference>
<reference evidence="6" key="1">
    <citation type="submission" date="2021-01" db="EMBL/GenBank/DDBJ databases">
        <authorList>
            <person name="Corre E."/>
            <person name="Pelletier E."/>
            <person name="Niang G."/>
            <person name="Scheremetjew M."/>
            <person name="Finn R."/>
            <person name="Kale V."/>
            <person name="Holt S."/>
            <person name="Cochrane G."/>
            <person name="Meng A."/>
            <person name="Brown T."/>
            <person name="Cohen L."/>
        </authorList>
    </citation>
    <scope>NUCLEOTIDE SEQUENCE</scope>
    <source>
        <strain evidence="6">GSBS06</strain>
    </source>
</reference>
<dbReference type="InterPro" id="IPR036181">
    <property type="entry name" value="MIT_dom_sf"/>
</dbReference>
<proteinExistence type="predicted"/>
<dbReference type="PANTHER" id="PTHR23074:SF83">
    <property type="entry name" value="VACUOLAR PROTEIN SORTING-ASSOCIATED PROTEIN 4A"/>
    <property type="match status" value="1"/>
</dbReference>
<evidence type="ECO:0000313" key="6">
    <source>
        <dbReference type="EMBL" id="CAE0438453.1"/>
    </source>
</evidence>
<name>A0A7S3PHZ1_9STRA</name>
<evidence type="ECO:0000259" key="4">
    <source>
        <dbReference type="SMART" id="SM00382"/>
    </source>
</evidence>
<dbReference type="Pfam" id="PF00004">
    <property type="entry name" value="AAA"/>
    <property type="match status" value="1"/>
</dbReference>
<evidence type="ECO:0008006" key="7">
    <source>
        <dbReference type="Google" id="ProtNLM"/>
    </source>
</evidence>
<accession>A0A7S3PHZ1</accession>
<dbReference type="InterPro" id="IPR007330">
    <property type="entry name" value="MIT_dom"/>
</dbReference>
<evidence type="ECO:0000256" key="3">
    <source>
        <dbReference type="SAM" id="MobiDB-lite"/>
    </source>
</evidence>
<evidence type="ECO:0000259" key="5">
    <source>
        <dbReference type="SMART" id="SM00745"/>
    </source>
</evidence>
<feature type="region of interest" description="Disordered" evidence="3">
    <location>
        <begin position="81"/>
        <end position="100"/>
    </location>
</feature>
<feature type="domain" description="MIT" evidence="5">
    <location>
        <begin position="3"/>
        <end position="80"/>
    </location>
</feature>
<dbReference type="InterPro" id="IPR027417">
    <property type="entry name" value="P-loop_NTPase"/>
</dbReference>
<dbReference type="InterPro" id="IPR003959">
    <property type="entry name" value="ATPase_AAA_core"/>
</dbReference>
<protein>
    <recommendedName>
        <fullName evidence="7">Vesicle-fusing ATPase</fullName>
    </recommendedName>
</protein>
<dbReference type="Gene3D" id="3.40.50.300">
    <property type="entry name" value="P-loop containing nucleotide triphosphate hydrolases"/>
    <property type="match status" value="1"/>
</dbReference>
<dbReference type="SUPFAM" id="SSF116846">
    <property type="entry name" value="MIT domain"/>
    <property type="match status" value="1"/>
</dbReference>
<dbReference type="GO" id="GO:0016887">
    <property type="term" value="F:ATP hydrolysis activity"/>
    <property type="evidence" value="ECO:0007669"/>
    <property type="project" value="InterPro"/>
</dbReference>
<dbReference type="SMART" id="SM00745">
    <property type="entry name" value="MIT"/>
    <property type="match status" value="1"/>
</dbReference>
<dbReference type="SMART" id="SM00382">
    <property type="entry name" value="AAA"/>
    <property type="match status" value="1"/>
</dbReference>
<feature type="domain" description="AAA+ ATPase" evidence="4">
    <location>
        <begin position="140"/>
        <end position="240"/>
    </location>
</feature>
<dbReference type="Pfam" id="PF04212">
    <property type="entry name" value="MIT"/>
    <property type="match status" value="1"/>
</dbReference>
<dbReference type="EMBL" id="HBIN01011579">
    <property type="protein sequence ID" value="CAE0438453.1"/>
    <property type="molecule type" value="Transcribed_RNA"/>
</dbReference>
<evidence type="ECO:0000256" key="2">
    <source>
        <dbReference type="ARBA" id="ARBA00022840"/>
    </source>
</evidence>
<dbReference type="InterPro" id="IPR003593">
    <property type="entry name" value="AAA+_ATPase"/>
</dbReference>
<dbReference type="Gene3D" id="1.20.58.80">
    <property type="entry name" value="Phosphotransferase system, lactose/cellobiose-type IIA subunit"/>
    <property type="match status" value="1"/>
</dbReference>
<gene>
    <name evidence="6" type="ORF">ASTO00021_LOCUS8691</name>
</gene>
<evidence type="ECO:0000256" key="1">
    <source>
        <dbReference type="ARBA" id="ARBA00022741"/>
    </source>
</evidence>
<organism evidence="6">
    <name type="scientific">Aplanochytrium stocchinoi</name>
    <dbReference type="NCBI Taxonomy" id="215587"/>
    <lineage>
        <taxon>Eukaryota</taxon>
        <taxon>Sar</taxon>
        <taxon>Stramenopiles</taxon>
        <taxon>Bigyra</taxon>
        <taxon>Labyrinthulomycetes</taxon>
        <taxon>Thraustochytrida</taxon>
        <taxon>Thraustochytriidae</taxon>
        <taxon>Aplanochytrium</taxon>
    </lineage>
</organism>
<dbReference type="GO" id="GO:0005524">
    <property type="term" value="F:ATP binding"/>
    <property type="evidence" value="ECO:0007669"/>
    <property type="project" value="UniProtKB-KW"/>
</dbReference>
<sequence>MDSEEFYRRGKKSLERAITADENKDYPLAKEFYERACEEYLIGLRRDANKPRQAQMVERVKNYLSRAETVKGIIAEKRKGNGRKKLMGPTRSKSSSVEIGDGEERGFDKIAGLEHVKQSMREAVILPMVQPQLFKGKRVPWKGVLLFGPPGTGKTYMAQALSEEAEVNFVSISASDIVSKWQGESEKAVKSLFEEAKKSKKPTVIFIDEVDSIGGSRDKKTGSNAEASRRLLTELLKQMDGVGSVDRGNYT</sequence>
<dbReference type="AlphaFoldDB" id="A0A7S3PHZ1"/>
<keyword evidence="2" id="KW-0067">ATP-binding</keyword>
<dbReference type="InterPro" id="IPR050304">
    <property type="entry name" value="MT-severing_AAA_ATPase"/>
</dbReference>
<dbReference type="PANTHER" id="PTHR23074">
    <property type="entry name" value="AAA DOMAIN-CONTAINING"/>
    <property type="match status" value="1"/>
</dbReference>